<dbReference type="InterPro" id="IPR017926">
    <property type="entry name" value="GATASE"/>
</dbReference>
<dbReference type="Pfam" id="PF00117">
    <property type="entry name" value="GATase"/>
    <property type="match status" value="1"/>
</dbReference>
<accession>A0AA39GF82</accession>
<proteinExistence type="predicted"/>
<dbReference type="PANTHER" id="PTHR42695">
    <property type="entry name" value="GLUTAMINE AMIDOTRANSFERASE YLR126C-RELATED"/>
    <property type="match status" value="1"/>
</dbReference>
<dbReference type="CDD" id="cd01741">
    <property type="entry name" value="GATase1_1"/>
    <property type="match status" value="1"/>
</dbReference>
<evidence type="ECO:0000259" key="1">
    <source>
        <dbReference type="Pfam" id="PF00117"/>
    </source>
</evidence>
<dbReference type="GO" id="GO:0005829">
    <property type="term" value="C:cytosol"/>
    <property type="evidence" value="ECO:0007669"/>
    <property type="project" value="TreeGrafter"/>
</dbReference>
<evidence type="ECO:0000313" key="3">
    <source>
        <dbReference type="Proteomes" id="UP001175261"/>
    </source>
</evidence>
<dbReference type="PANTHER" id="PTHR42695:SF5">
    <property type="entry name" value="GLUTAMINE AMIDOTRANSFERASE YLR126C-RELATED"/>
    <property type="match status" value="1"/>
</dbReference>
<comment type="caution">
    <text evidence="2">The sequence shown here is derived from an EMBL/GenBank/DDBJ whole genome shotgun (WGS) entry which is preliminary data.</text>
</comment>
<dbReference type="GO" id="GO:0005634">
    <property type="term" value="C:nucleus"/>
    <property type="evidence" value="ECO:0007669"/>
    <property type="project" value="TreeGrafter"/>
</dbReference>
<keyword evidence="3" id="KW-1185">Reference proteome</keyword>
<organism evidence="2 3">
    <name type="scientific">Sarocladium strictum</name>
    <name type="common">Black bundle disease fungus</name>
    <name type="synonym">Acremonium strictum</name>
    <dbReference type="NCBI Taxonomy" id="5046"/>
    <lineage>
        <taxon>Eukaryota</taxon>
        <taxon>Fungi</taxon>
        <taxon>Dikarya</taxon>
        <taxon>Ascomycota</taxon>
        <taxon>Pezizomycotina</taxon>
        <taxon>Sordariomycetes</taxon>
        <taxon>Hypocreomycetidae</taxon>
        <taxon>Hypocreales</taxon>
        <taxon>Sarocladiaceae</taxon>
        <taxon>Sarocladium</taxon>
    </lineage>
</organism>
<name>A0AA39GF82_SARSR</name>
<dbReference type="SUPFAM" id="SSF52317">
    <property type="entry name" value="Class I glutamine amidotransferase-like"/>
    <property type="match status" value="1"/>
</dbReference>
<dbReference type="PROSITE" id="PS51273">
    <property type="entry name" value="GATASE_TYPE_1"/>
    <property type="match status" value="1"/>
</dbReference>
<protein>
    <recommendedName>
        <fullName evidence="1">Glutamine amidotransferase domain-containing protein</fullName>
    </recommendedName>
</protein>
<dbReference type="EMBL" id="JAPDFR010000005">
    <property type="protein sequence ID" value="KAK0386061.1"/>
    <property type="molecule type" value="Genomic_DNA"/>
</dbReference>
<reference evidence="2" key="1">
    <citation type="submission" date="2022-10" db="EMBL/GenBank/DDBJ databases">
        <title>Determination and structural analysis of whole genome sequence of Sarocladium strictum F4-1.</title>
        <authorList>
            <person name="Hu L."/>
            <person name="Jiang Y."/>
        </authorList>
    </citation>
    <scope>NUCLEOTIDE SEQUENCE</scope>
    <source>
        <strain evidence="2">F4-1</strain>
    </source>
</reference>
<dbReference type="AlphaFoldDB" id="A0AA39GF82"/>
<dbReference type="InterPro" id="IPR029062">
    <property type="entry name" value="Class_I_gatase-like"/>
</dbReference>
<dbReference type="Proteomes" id="UP001175261">
    <property type="component" value="Unassembled WGS sequence"/>
</dbReference>
<evidence type="ECO:0000313" key="2">
    <source>
        <dbReference type="EMBL" id="KAK0386061.1"/>
    </source>
</evidence>
<dbReference type="Gene3D" id="3.40.50.880">
    <property type="match status" value="1"/>
</dbReference>
<feature type="domain" description="Glutamine amidotransferase" evidence="1">
    <location>
        <begin position="68"/>
        <end position="205"/>
    </location>
</feature>
<dbReference type="InterPro" id="IPR044992">
    <property type="entry name" value="ChyE-like"/>
</dbReference>
<gene>
    <name evidence="2" type="ORF">NLU13_5898</name>
</gene>
<sequence>MASTSDKPIRLAILLNDTPQPKTLARVGNYHAVFSALLSAAVAPEPLESQLTITAHDVVNDLDSYPALEDVDALLLTGSRHTAFEDDPWILKLVEYTKKALDSGRVKVIGVCFGHQIVGRALGAPLGRSDKGWEIAVTEAGLTEKGKEIFQLDKMRIHQMHRDIVFEFPKDAVPLASNDICTVQAMYSPGKYISVQGHPEFTQELISEVLYNRHKQGIFSDELYEDAVKRAGLDHDGVAIARGFLRFLRSG</sequence>